<dbReference type="Proteomes" id="UP000683360">
    <property type="component" value="Unassembled WGS sequence"/>
</dbReference>
<feature type="region of interest" description="Disordered" evidence="1">
    <location>
        <begin position="51"/>
        <end position="88"/>
    </location>
</feature>
<feature type="compositionally biased region" description="Basic and acidic residues" evidence="1">
    <location>
        <begin position="68"/>
        <end position="88"/>
    </location>
</feature>
<evidence type="ECO:0000313" key="3">
    <source>
        <dbReference type="Proteomes" id="UP000683360"/>
    </source>
</evidence>
<evidence type="ECO:0000256" key="1">
    <source>
        <dbReference type="SAM" id="MobiDB-lite"/>
    </source>
</evidence>
<protein>
    <recommendedName>
        <fullName evidence="4">B box-type domain-containing protein</fullName>
    </recommendedName>
</protein>
<comment type="caution">
    <text evidence="2">The sequence shown here is derived from an EMBL/GenBank/DDBJ whole genome shotgun (WGS) entry which is preliminary data.</text>
</comment>
<organism evidence="2 3">
    <name type="scientific">Mytilus edulis</name>
    <name type="common">Blue mussel</name>
    <dbReference type="NCBI Taxonomy" id="6550"/>
    <lineage>
        <taxon>Eukaryota</taxon>
        <taxon>Metazoa</taxon>
        <taxon>Spiralia</taxon>
        <taxon>Lophotrochozoa</taxon>
        <taxon>Mollusca</taxon>
        <taxon>Bivalvia</taxon>
        <taxon>Autobranchia</taxon>
        <taxon>Pteriomorphia</taxon>
        <taxon>Mytilida</taxon>
        <taxon>Mytiloidea</taxon>
        <taxon>Mytilidae</taxon>
        <taxon>Mytilinae</taxon>
        <taxon>Mytilus</taxon>
    </lineage>
</organism>
<name>A0A8S3UJ69_MYTED</name>
<proteinExistence type="predicted"/>
<gene>
    <name evidence="2" type="ORF">MEDL_54665</name>
</gene>
<accession>A0A8S3UJ69</accession>
<dbReference type="AlphaFoldDB" id="A0A8S3UJ69"/>
<dbReference type="EMBL" id="CAJPWZ010002673">
    <property type="protein sequence ID" value="CAG2242495.1"/>
    <property type="molecule type" value="Genomic_DNA"/>
</dbReference>
<evidence type="ECO:0008006" key="4">
    <source>
        <dbReference type="Google" id="ProtNLM"/>
    </source>
</evidence>
<keyword evidence="3" id="KW-1185">Reference proteome</keyword>
<evidence type="ECO:0000313" key="2">
    <source>
        <dbReference type="EMBL" id="CAG2242495.1"/>
    </source>
</evidence>
<sequence>MITYLFNLLQMEMKYYMKEKKETKQVTHECNRFSAKSCRSFIESQESLNNCQNEDSQDSQESLKRKRDKEFASTDLKQGEKDHKKTKISDDIVIHKQQRKHDGGLPCKRCRDEDRTNIATVYCTYCEIPLCTECSGIHKKNKKTEKAYNIQRSNQLHISVSL</sequence>
<reference evidence="2" key="1">
    <citation type="submission" date="2021-03" db="EMBL/GenBank/DDBJ databases">
        <authorList>
            <person name="Bekaert M."/>
        </authorList>
    </citation>
    <scope>NUCLEOTIDE SEQUENCE</scope>
</reference>